<feature type="domain" description="HTH tetR-type" evidence="6">
    <location>
        <begin position="31"/>
        <end position="91"/>
    </location>
</feature>
<dbReference type="GO" id="GO:0000976">
    <property type="term" value="F:transcription cis-regulatory region binding"/>
    <property type="evidence" value="ECO:0007669"/>
    <property type="project" value="TreeGrafter"/>
</dbReference>
<evidence type="ECO:0000313" key="8">
    <source>
        <dbReference type="Proteomes" id="UP000559860"/>
    </source>
</evidence>
<dbReference type="PANTHER" id="PTHR30055:SF234">
    <property type="entry name" value="HTH-TYPE TRANSCRIPTIONAL REGULATOR BETI"/>
    <property type="match status" value="1"/>
</dbReference>
<comment type="caution">
    <text evidence="7">The sequence shown here is derived from an EMBL/GenBank/DDBJ whole genome shotgun (WGS) entry which is preliminary data.</text>
</comment>
<dbReference type="InterPro" id="IPR050109">
    <property type="entry name" value="HTH-type_TetR-like_transc_reg"/>
</dbReference>
<keyword evidence="3" id="KW-0804">Transcription</keyword>
<evidence type="ECO:0000259" key="6">
    <source>
        <dbReference type="PROSITE" id="PS50977"/>
    </source>
</evidence>
<dbReference type="EMBL" id="JABEQD010000017">
    <property type="protein sequence ID" value="MBB2170123.1"/>
    <property type="molecule type" value="Genomic_DNA"/>
</dbReference>
<dbReference type="PANTHER" id="PTHR30055">
    <property type="entry name" value="HTH-TYPE TRANSCRIPTIONAL REGULATOR RUTR"/>
    <property type="match status" value="1"/>
</dbReference>
<dbReference type="InterPro" id="IPR001647">
    <property type="entry name" value="HTH_TetR"/>
</dbReference>
<proteinExistence type="predicted"/>
<feature type="region of interest" description="Disordered" evidence="5">
    <location>
        <begin position="1"/>
        <end position="32"/>
    </location>
</feature>
<keyword evidence="2 4" id="KW-0238">DNA-binding</keyword>
<keyword evidence="1" id="KW-0805">Transcription regulation</keyword>
<evidence type="ECO:0000256" key="4">
    <source>
        <dbReference type="PROSITE-ProRule" id="PRU00335"/>
    </source>
</evidence>
<reference evidence="7 8" key="1">
    <citation type="submission" date="2020-04" db="EMBL/GenBank/DDBJ databases">
        <title>Description of novel Gluconacetobacter.</title>
        <authorList>
            <person name="Sombolestani A."/>
        </authorList>
    </citation>
    <scope>NUCLEOTIDE SEQUENCE [LARGE SCALE GENOMIC DNA]</scope>
    <source>
        <strain evidence="7 8">LMG 27801</strain>
    </source>
</reference>
<dbReference type="Pfam" id="PF00440">
    <property type="entry name" value="TetR_N"/>
    <property type="match status" value="1"/>
</dbReference>
<evidence type="ECO:0000256" key="2">
    <source>
        <dbReference type="ARBA" id="ARBA00023125"/>
    </source>
</evidence>
<evidence type="ECO:0000256" key="1">
    <source>
        <dbReference type="ARBA" id="ARBA00023015"/>
    </source>
</evidence>
<accession>A0A7W4IWF3</accession>
<keyword evidence="8" id="KW-1185">Reference proteome</keyword>
<dbReference type="AlphaFoldDB" id="A0A7W4IWF3"/>
<dbReference type="PRINTS" id="PR00455">
    <property type="entry name" value="HTHTETR"/>
</dbReference>
<dbReference type="SUPFAM" id="SSF48498">
    <property type="entry name" value="Tetracyclin repressor-like, C-terminal domain"/>
    <property type="match status" value="1"/>
</dbReference>
<dbReference type="GO" id="GO:0003700">
    <property type="term" value="F:DNA-binding transcription factor activity"/>
    <property type="evidence" value="ECO:0007669"/>
    <property type="project" value="TreeGrafter"/>
</dbReference>
<feature type="DNA-binding region" description="H-T-H motif" evidence="4">
    <location>
        <begin position="54"/>
        <end position="73"/>
    </location>
</feature>
<name>A0A7W4IWF3_9PROT</name>
<evidence type="ECO:0000256" key="5">
    <source>
        <dbReference type="SAM" id="MobiDB-lite"/>
    </source>
</evidence>
<dbReference type="RefSeq" id="WP_182987577.1">
    <property type="nucleotide sequence ID" value="NZ_JABEQD010000017.1"/>
</dbReference>
<dbReference type="PROSITE" id="PS50977">
    <property type="entry name" value="HTH_TETR_2"/>
    <property type="match status" value="1"/>
</dbReference>
<sequence>MDGSTLNKDDLVPFHHTPLSRRRGRPAKGTPAARDAMLGAALHGFSRKGYDGTGLREIADEAGVDPALISHHFGSKFALWKAVVDEIALRLAAARRSIEELHGASGPTEERVREGLTRFITANCDIPELAKFLSDEMSQPGERQEYIMREIWEPYQDAMLPLLQEARADGLLRHDGSPELTLMMVMGAVMLPLLMMRRRGLSKGDEAELSRRLISDVLPMILAA</sequence>
<gene>
    <name evidence="7" type="ORF">HLH36_17540</name>
</gene>
<dbReference type="Proteomes" id="UP000559860">
    <property type="component" value="Unassembled WGS sequence"/>
</dbReference>
<evidence type="ECO:0000256" key="3">
    <source>
        <dbReference type="ARBA" id="ARBA00023163"/>
    </source>
</evidence>
<dbReference type="InterPro" id="IPR009057">
    <property type="entry name" value="Homeodomain-like_sf"/>
</dbReference>
<dbReference type="SUPFAM" id="SSF46689">
    <property type="entry name" value="Homeodomain-like"/>
    <property type="match status" value="1"/>
</dbReference>
<evidence type="ECO:0000313" key="7">
    <source>
        <dbReference type="EMBL" id="MBB2170123.1"/>
    </source>
</evidence>
<dbReference type="InterPro" id="IPR036271">
    <property type="entry name" value="Tet_transcr_reg_TetR-rel_C_sf"/>
</dbReference>
<protein>
    <submittedName>
        <fullName evidence="7">TetR/AcrR family transcriptional regulator</fullName>
    </submittedName>
</protein>
<organism evidence="7 8">
    <name type="scientific">Gluconacetobacter aggeris</name>
    <dbReference type="NCBI Taxonomy" id="1286186"/>
    <lineage>
        <taxon>Bacteria</taxon>
        <taxon>Pseudomonadati</taxon>
        <taxon>Pseudomonadota</taxon>
        <taxon>Alphaproteobacteria</taxon>
        <taxon>Acetobacterales</taxon>
        <taxon>Acetobacteraceae</taxon>
        <taxon>Gluconacetobacter</taxon>
    </lineage>
</organism>
<dbReference type="Gene3D" id="1.10.357.10">
    <property type="entry name" value="Tetracycline Repressor, domain 2"/>
    <property type="match status" value="1"/>
</dbReference>